<dbReference type="InterPro" id="IPR051401">
    <property type="entry name" value="GtrA_CellWall_Glycosyl"/>
</dbReference>
<protein>
    <submittedName>
        <fullName evidence="8">GtrA family protein</fullName>
    </submittedName>
</protein>
<dbReference type="Pfam" id="PF04138">
    <property type="entry name" value="GtrA_DPMS_TM"/>
    <property type="match status" value="1"/>
</dbReference>
<keyword evidence="4 6" id="KW-1133">Transmembrane helix</keyword>
<feature type="transmembrane region" description="Helical" evidence="6">
    <location>
        <begin position="86"/>
        <end position="107"/>
    </location>
</feature>
<evidence type="ECO:0000256" key="6">
    <source>
        <dbReference type="SAM" id="Phobius"/>
    </source>
</evidence>
<keyword evidence="5 6" id="KW-0472">Membrane</keyword>
<proteinExistence type="inferred from homology"/>
<dbReference type="EMBL" id="JACSQS010000016">
    <property type="protein sequence ID" value="MBD7955302.1"/>
    <property type="molecule type" value="Genomic_DNA"/>
</dbReference>
<evidence type="ECO:0000259" key="7">
    <source>
        <dbReference type="Pfam" id="PF04138"/>
    </source>
</evidence>
<dbReference type="PANTHER" id="PTHR38459">
    <property type="entry name" value="PROPHAGE BACTOPRENOL-LINKED GLUCOSE TRANSLOCASE HOMOLOG"/>
    <property type="match status" value="1"/>
</dbReference>
<evidence type="ECO:0000256" key="2">
    <source>
        <dbReference type="ARBA" id="ARBA00009399"/>
    </source>
</evidence>
<organism evidence="8 9">
    <name type="scientific">Stenotrophomonas lacuserhaii</name>
    <dbReference type="NCBI Taxonomy" id="2760084"/>
    <lineage>
        <taxon>Bacteria</taxon>
        <taxon>Pseudomonadati</taxon>
        <taxon>Pseudomonadota</taxon>
        <taxon>Gammaproteobacteria</taxon>
        <taxon>Lysobacterales</taxon>
        <taxon>Lysobacteraceae</taxon>
        <taxon>Stenotrophomonas</taxon>
    </lineage>
</organism>
<evidence type="ECO:0000313" key="9">
    <source>
        <dbReference type="Proteomes" id="UP000636938"/>
    </source>
</evidence>
<reference evidence="8 9" key="1">
    <citation type="submission" date="2020-08" db="EMBL/GenBank/DDBJ databases">
        <title>A Genomic Blueprint of the Chicken Gut Microbiome.</title>
        <authorList>
            <person name="Gilroy R."/>
            <person name="Ravi A."/>
            <person name="Getino M."/>
            <person name="Pursley I."/>
            <person name="Horton D.L."/>
            <person name="Alikhan N.-F."/>
            <person name="Baker D."/>
            <person name="Gharbi K."/>
            <person name="Hall N."/>
            <person name="Watson M."/>
            <person name="Adriaenssens E.M."/>
            <person name="Foster-Nyarko E."/>
            <person name="Jarju S."/>
            <person name="Secka A."/>
            <person name="Antonio M."/>
            <person name="Oren A."/>
            <person name="Chaudhuri R."/>
            <person name="La Ragione R.M."/>
            <person name="Hildebrand F."/>
            <person name="Pallen M.J."/>
        </authorList>
    </citation>
    <scope>NUCLEOTIDE SEQUENCE [LARGE SCALE GENOMIC DNA]</scope>
    <source>
        <strain evidence="8 9">Sa5BUN4</strain>
    </source>
</reference>
<keyword evidence="3 6" id="KW-0812">Transmembrane</keyword>
<feature type="transmembrane region" description="Helical" evidence="6">
    <location>
        <begin position="21"/>
        <end position="38"/>
    </location>
</feature>
<name>A0A8X8FYK5_9GAMM</name>
<comment type="subcellular location">
    <subcellularLocation>
        <location evidence="1">Membrane</location>
        <topology evidence="1">Multi-pass membrane protein</topology>
    </subcellularLocation>
</comment>
<accession>A0A8X8FYK5</accession>
<dbReference type="Proteomes" id="UP000636938">
    <property type="component" value="Unassembled WGS sequence"/>
</dbReference>
<feature type="transmembrane region" description="Helical" evidence="6">
    <location>
        <begin position="50"/>
        <end position="74"/>
    </location>
</feature>
<dbReference type="InterPro" id="IPR007267">
    <property type="entry name" value="GtrA_DPMS_TM"/>
</dbReference>
<feature type="transmembrane region" description="Helical" evidence="6">
    <location>
        <begin position="119"/>
        <end position="138"/>
    </location>
</feature>
<dbReference type="GO" id="GO:0000271">
    <property type="term" value="P:polysaccharide biosynthetic process"/>
    <property type="evidence" value="ECO:0007669"/>
    <property type="project" value="InterPro"/>
</dbReference>
<gene>
    <name evidence="8" type="ORF">H9654_13945</name>
</gene>
<evidence type="ECO:0000256" key="5">
    <source>
        <dbReference type="ARBA" id="ARBA00023136"/>
    </source>
</evidence>
<evidence type="ECO:0000256" key="1">
    <source>
        <dbReference type="ARBA" id="ARBA00004141"/>
    </source>
</evidence>
<dbReference type="PANTHER" id="PTHR38459:SF1">
    <property type="entry name" value="PROPHAGE BACTOPRENOL-LINKED GLUCOSE TRANSLOCASE HOMOLOG"/>
    <property type="match status" value="1"/>
</dbReference>
<comment type="similarity">
    <text evidence="2">Belongs to the GtrA family.</text>
</comment>
<dbReference type="GO" id="GO:0005886">
    <property type="term" value="C:plasma membrane"/>
    <property type="evidence" value="ECO:0007669"/>
    <property type="project" value="TreeGrafter"/>
</dbReference>
<sequence length="140" mass="15435">MSSWRRCVMPAAVDGVLGGQVVRYLINGVVATVVHYGVLQFNIEVLNIQLASVANAIAAVFGITVSFIGSRYFVFRGQQSSVVKQGAHFIMVYVLIALLHATVMYVWADHLGMDYRIGFLLATGMQMVLSFLANKFLVFK</sequence>
<comment type="caution">
    <text evidence="8">The sequence shown here is derived from an EMBL/GenBank/DDBJ whole genome shotgun (WGS) entry which is preliminary data.</text>
</comment>
<evidence type="ECO:0000313" key="8">
    <source>
        <dbReference type="EMBL" id="MBD7955302.1"/>
    </source>
</evidence>
<feature type="domain" description="GtrA/DPMS transmembrane" evidence="7">
    <location>
        <begin position="23"/>
        <end position="139"/>
    </location>
</feature>
<evidence type="ECO:0000256" key="4">
    <source>
        <dbReference type="ARBA" id="ARBA00022989"/>
    </source>
</evidence>
<keyword evidence="9" id="KW-1185">Reference proteome</keyword>
<dbReference type="AlphaFoldDB" id="A0A8X8FYK5"/>
<evidence type="ECO:0000256" key="3">
    <source>
        <dbReference type="ARBA" id="ARBA00022692"/>
    </source>
</evidence>